<name>A0A1H6FDL0_9GAMM</name>
<evidence type="ECO:0000313" key="2">
    <source>
        <dbReference type="Proteomes" id="UP000236724"/>
    </source>
</evidence>
<dbReference type="InterPro" id="IPR023825">
    <property type="entry name" value="CRISPR-assoc_RAMP_BGP1436"/>
</dbReference>
<gene>
    <name evidence="1" type="ORF">MBHS_04048</name>
</gene>
<dbReference type="EMBL" id="FMSV02000544">
    <property type="protein sequence ID" value="SEH08158.1"/>
    <property type="molecule type" value="Genomic_DNA"/>
</dbReference>
<dbReference type="RefSeq" id="WP_103921731.1">
    <property type="nucleotide sequence ID" value="NZ_FMSV02000544.1"/>
</dbReference>
<protein>
    <submittedName>
        <fullName evidence="1">RAMP superfamily protein</fullName>
    </submittedName>
</protein>
<accession>A0A1H6FDL0</accession>
<proteinExistence type="predicted"/>
<sequence>MPRFHLPYNFIPVNNVSSHTVPYADICAKNTHIRHDCWQQDTQSGRIICSLKLNTPTMVGNAHQQAENNQPTTVTPYQRDGQAAIPANSLRGMVGNIAETLSLSSLRVLEKKNYSVRKRMEDSLSAIGILRKSNNPDHKFDLQPLTLPTVKRVTEDWKTVFRYDKNTDLTRLLPAYLPDDWLHKENPDCYHAQSNKTFYYARLENKARYSASTFPYTQKVIEISDKKSPSLPVRGILRVLGTAGRTGEMAESKKHEIFIPYPTVDDALKKLPIPDAVLDSFKQIVQERAKATTKKPVKLPFFPQGYEYKPEEPLQDGQLVFFDITKNEQDEIEVSEISYSSIWREKLNSSSFDFFGDIAPDLLPWNNQRQNLTPAEYLFGVVEDKKSSEDRTARALASRVRFFDAQSPQAVQTGANITLKILSSPKPPSPALYFHPREGERAYIEKKELNHQQHHPNGRKVYLHHPQQEVNRDTGSPYWSGDQQHLSQKMRCAPLPADSTFYFHIDFDNLSAAELSLLLHSLEPDATFQHRLGLGKSLGLGSVTVETKAVCLIDRPERYGKDALTQTRYHKSYCDNNPATDQWARWYPQEAAQLQKNQNQDISVLRQDDSLIHTETHRVLCTVGDPDKLNAPVCLPLRRDQGAANGSTEHQETYRWFVQNDDRHNHRKQFLAEIEPENTLPVLEQN</sequence>
<evidence type="ECO:0000313" key="1">
    <source>
        <dbReference type="EMBL" id="SEH08158.1"/>
    </source>
</evidence>
<reference evidence="1 2" key="1">
    <citation type="submission" date="2016-10" db="EMBL/GenBank/DDBJ databases">
        <authorList>
            <person name="de Groot N.N."/>
        </authorList>
    </citation>
    <scope>NUCLEOTIDE SEQUENCE [LARGE SCALE GENOMIC DNA]</scope>
    <source>
        <strain evidence="1">MBHS1</strain>
    </source>
</reference>
<dbReference type="OrthoDB" id="5362408at2"/>
<dbReference type="AlphaFoldDB" id="A0A1H6FDL0"/>
<organism evidence="1 2">
    <name type="scientific">Candidatus Venteria ishoeyi</name>
    <dbReference type="NCBI Taxonomy" id="1899563"/>
    <lineage>
        <taxon>Bacteria</taxon>
        <taxon>Pseudomonadati</taxon>
        <taxon>Pseudomonadota</taxon>
        <taxon>Gammaproteobacteria</taxon>
        <taxon>Thiotrichales</taxon>
        <taxon>Thiotrichaceae</taxon>
        <taxon>Venteria</taxon>
    </lineage>
</organism>
<dbReference type="Proteomes" id="UP000236724">
    <property type="component" value="Unassembled WGS sequence"/>
</dbReference>
<dbReference type="NCBIfam" id="TIGR03986">
    <property type="entry name" value="TIGR03986 family CRISPR-associated RAMP protein"/>
    <property type="match status" value="1"/>
</dbReference>
<keyword evidence="2" id="KW-1185">Reference proteome</keyword>